<keyword evidence="2" id="KW-1185">Reference proteome</keyword>
<dbReference type="EMBL" id="JANBUJ010000122">
    <property type="protein sequence ID" value="KAJ2774224.1"/>
    <property type="molecule type" value="Genomic_DNA"/>
</dbReference>
<reference evidence="1" key="1">
    <citation type="submission" date="2022-07" db="EMBL/GenBank/DDBJ databases">
        <title>Phylogenomic reconstructions and comparative analyses of Kickxellomycotina fungi.</title>
        <authorList>
            <person name="Reynolds N.K."/>
            <person name="Stajich J.E."/>
            <person name="Barry K."/>
            <person name="Grigoriev I.V."/>
            <person name="Crous P."/>
            <person name="Smith M.E."/>
        </authorList>
    </citation>
    <scope>NUCLEOTIDE SEQUENCE</scope>
    <source>
        <strain evidence="1">CBS 109366</strain>
    </source>
</reference>
<sequence length="373" mass="39945">MASTSSAFHKAGDDLRIAGYDPLIPPNILQLDHPLSERSEDVIACGRKQASEVLRRRDDRLLVIVGPCSIHDPEAAVEYAKQLKQLADELKDDLCIIMRVYFEKPRTTVGWKGLINDPDLNDTFQINKGLRVARDLLCRITDLGMPAGCELLDTISPQFLGDLFSWGAIGARTTESQLHRELASGVSFPVGFKNGTDGNAGIAIDAIRSAAHPHHFLGVTKSGLAAITVTRGNPSCHIILRGGNSGPNYGAEWVARISQQIAKAGVADNIMIDCSHGNSNKDHRNQPKVCSDVAAQVAAGNRAIIGVMIESNINEGRQNIPSEADGGPKALKYGQSITDACVSWEQTVPMLKELAGAVRARRDSAAPAASASS</sequence>
<proteinExistence type="predicted"/>
<gene>
    <name evidence="1" type="primary">ARO4</name>
    <name evidence="1" type="ORF">IWQ57_000924</name>
</gene>
<accession>A0ACC1K5X3</accession>
<keyword evidence="1" id="KW-0808">Transferase</keyword>
<dbReference type="EC" id="2.5.1.54" evidence="1"/>
<comment type="caution">
    <text evidence="1">The sequence shown here is derived from an EMBL/GenBank/DDBJ whole genome shotgun (WGS) entry which is preliminary data.</text>
</comment>
<name>A0ACC1K5X3_9FUNG</name>
<protein>
    <submittedName>
        <fullName evidence="1">3-deoxy-7-phosphoheptulonate synthase</fullName>
        <ecNumber evidence="1">2.5.1.54</ecNumber>
    </submittedName>
</protein>
<organism evidence="1 2">
    <name type="scientific">Coemansia nantahalensis</name>
    <dbReference type="NCBI Taxonomy" id="2789366"/>
    <lineage>
        <taxon>Eukaryota</taxon>
        <taxon>Fungi</taxon>
        <taxon>Fungi incertae sedis</taxon>
        <taxon>Zoopagomycota</taxon>
        <taxon>Kickxellomycotina</taxon>
        <taxon>Kickxellomycetes</taxon>
        <taxon>Kickxellales</taxon>
        <taxon>Kickxellaceae</taxon>
        <taxon>Coemansia</taxon>
    </lineage>
</organism>
<evidence type="ECO:0000313" key="2">
    <source>
        <dbReference type="Proteomes" id="UP001140234"/>
    </source>
</evidence>
<evidence type="ECO:0000313" key="1">
    <source>
        <dbReference type="EMBL" id="KAJ2774224.1"/>
    </source>
</evidence>
<dbReference type="Proteomes" id="UP001140234">
    <property type="component" value="Unassembled WGS sequence"/>
</dbReference>